<accession>A0A0G4IPQ3</accession>
<keyword evidence="5" id="KW-0067">ATP-binding</keyword>
<evidence type="ECO:0000256" key="6">
    <source>
        <dbReference type="ARBA" id="ARBA00023212"/>
    </source>
</evidence>
<name>A0A0G4IPQ3_PLABS</name>
<protein>
    <submittedName>
        <fullName evidence="9">Uncharacterized protein</fullName>
    </submittedName>
</protein>
<dbReference type="SUPFAM" id="SSF53067">
    <property type="entry name" value="Actin-like ATPase domain"/>
    <property type="match status" value="2"/>
</dbReference>
<dbReference type="SMART" id="SM00268">
    <property type="entry name" value="ACTIN"/>
    <property type="match status" value="1"/>
</dbReference>
<dbReference type="GO" id="GO:0016787">
    <property type="term" value="F:hydrolase activity"/>
    <property type="evidence" value="ECO:0007669"/>
    <property type="project" value="UniProtKB-KW"/>
</dbReference>
<reference evidence="9 10" key="1">
    <citation type="submission" date="2015-02" db="EMBL/GenBank/DDBJ databases">
        <authorList>
            <person name="Chooi Y.-H."/>
        </authorList>
    </citation>
    <scope>NUCLEOTIDE SEQUENCE [LARGE SCALE GENOMIC DNA]</scope>
    <source>
        <strain evidence="9">E3</strain>
    </source>
</reference>
<dbReference type="Pfam" id="PF00022">
    <property type="entry name" value="Actin"/>
    <property type="match status" value="1"/>
</dbReference>
<evidence type="ECO:0000256" key="5">
    <source>
        <dbReference type="ARBA" id="ARBA00022840"/>
    </source>
</evidence>
<keyword evidence="6" id="KW-0206">Cytoskeleton</keyword>
<evidence type="ECO:0000256" key="3">
    <source>
        <dbReference type="ARBA" id="ARBA00022741"/>
    </source>
</evidence>
<dbReference type="AlphaFoldDB" id="A0A0G4IPQ3"/>
<dbReference type="Gene3D" id="3.30.420.40">
    <property type="match status" value="2"/>
</dbReference>
<sequence>MMFGGDDVGALVIDTGSLSTKTGFAGENIPKAVVPSFIGRGAVADGDDVAMRDEDTPAPTNAYVGQNLYYRRDNVEVTPAVEDGSICDFDATEAIWRHSVESILRIDATEHPLLLVESVFNTAENREKMCEIAMERFQCPAVFIAKDAVLSAFAAGRSTALVLQCGAGITSSVAVHEGYALMQGKLRTRLAGNTLDDVFVKLLSASSNHPIEPHFMFKRELASEGRTTVKRLDFPLTTASYTDFMRRDVIRDIKHSVVRVSDVPFSSEVSSAIPTVPYELPDGHVIDVGAERFTLGEQLFNPSASLVDFKEDIDGYKFEAVDAVDVDVRRELYGNIVVTGGTSSIRGLSDRLTKELMATAAPAFKIKTLSVGTHHERLFGSWIGASILGSLGSFQQMWFSRSEYEEHGARYIAEKCP</sequence>
<comment type="catalytic activity">
    <reaction evidence="7">
        <text>ATP + H2O = ADP + phosphate + H(+)</text>
        <dbReference type="Rhea" id="RHEA:13065"/>
        <dbReference type="ChEBI" id="CHEBI:15377"/>
        <dbReference type="ChEBI" id="CHEBI:15378"/>
        <dbReference type="ChEBI" id="CHEBI:30616"/>
        <dbReference type="ChEBI" id="CHEBI:43474"/>
        <dbReference type="ChEBI" id="CHEBI:456216"/>
    </reaction>
</comment>
<evidence type="ECO:0000256" key="4">
    <source>
        <dbReference type="ARBA" id="ARBA00022801"/>
    </source>
</evidence>
<gene>
    <name evidence="9" type="ORF">PBRA_000668</name>
</gene>
<dbReference type="Proteomes" id="UP000039324">
    <property type="component" value="Unassembled WGS sequence"/>
</dbReference>
<keyword evidence="3" id="KW-0547">Nucleotide-binding</keyword>
<comment type="subcellular location">
    <subcellularLocation>
        <location evidence="1">Cytoplasm</location>
        <location evidence="1">Cytoskeleton</location>
    </subcellularLocation>
</comment>
<dbReference type="PANTHER" id="PTHR11937">
    <property type="entry name" value="ACTIN"/>
    <property type="match status" value="1"/>
</dbReference>
<evidence type="ECO:0000313" key="9">
    <source>
        <dbReference type="EMBL" id="CEO97323.1"/>
    </source>
</evidence>
<evidence type="ECO:0000313" key="10">
    <source>
        <dbReference type="Proteomes" id="UP000039324"/>
    </source>
</evidence>
<dbReference type="OrthoDB" id="5132116at2759"/>
<dbReference type="FunFam" id="3.30.420.40:FF:000058">
    <property type="entry name" value="Putative actin-related protein 5"/>
    <property type="match status" value="1"/>
</dbReference>
<dbReference type="STRING" id="37360.A0A0G4IPQ3"/>
<evidence type="ECO:0000256" key="7">
    <source>
        <dbReference type="ARBA" id="ARBA00049360"/>
    </source>
</evidence>
<dbReference type="EMBL" id="CDSF01000079">
    <property type="protein sequence ID" value="CEO97323.1"/>
    <property type="molecule type" value="Genomic_DNA"/>
</dbReference>
<organism evidence="9 10">
    <name type="scientific">Plasmodiophora brassicae</name>
    <name type="common">Clubroot disease agent</name>
    <dbReference type="NCBI Taxonomy" id="37360"/>
    <lineage>
        <taxon>Eukaryota</taxon>
        <taxon>Sar</taxon>
        <taxon>Rhizaria</taxon>
        <taxon>Endomyxa</taxon>
        <taxon>Phytomyxea</taxon>
        <taxon>Plasmodiophorida</taxon>
        <taxon>Plasmodiophoridae</taxon>
        <taxon>Plasmodiophora</taxon>
    </lineage>
</organism>
<dbReference type="FunFam" id="3.30.420.40:FF:000050">
    <property type="entry name" value="Actin, alpha skeletal muscle"/>
    <property type="match status" value="1"/>
</dbReference>
<dbReference type="OMA" id="SKSWHSY"/>
<dbReference type="PRINTS" id="PR00190">
    <property type="entry name" value="ACTIN"/>
</dbReference>
<keyword evidence="10" id="KW-1185">Reference proteome</keyword>
<dbReference type="GO" id="GO:0005856">
    <property type="term" value="C:cytoskeleton"/>
    <property type="evidence" value="ECO:0007669"/>
    <property type="project" value="UniProtKB-SubCell"/>
</dbReference>
<evidence type="ECO:0000256" key="1">
    <source>
        <dbReference type="ARBA" id="ARBA00004245"/>
    </source>
</evidence>
<proteinExistence type="inferred from homology"/>
<dbReference type="CDD" id="cd13395">
    <property type="entry name" value="ASKHA_NBD_Arp4_ACTL6-like"/>
    <property type="match status" value="1"/>
</dbReference>
<keyword evidence="6" id="KW-0963">Cytoplasm</keyword>
<dbReference type="InterPro" id="IPR004000">
    <property type="entry name" value="Actin"/>
</dbReference>
<comment type="similarity">
    <text evidence="2 8">Belongs to the actin family.</text>
</comment>
<dbReference type="InterPro" id="IPR043129">
    <property type="entry name" value="ATPase_NBD"/>
</dbReference>
<dbReference type="GO" id="GO:0005524">
    <property type="term" value="F:ATP binding"/>
    <property type="evidence" value="ECO:0007669"/>
    <property type="project" value="UniProtKB-KW"/>
</dbReference>
<keyword evidence="4" id="KW-0378">Hydrolase</keyword>
<dbReference type="Gene3D" id="3.90.640.10">
    <property type="entry name" value="Actin, Chain A, domain 4"/>
    <property type="match status" value="1"/>
</dbReference>
<evidence type="ECO:0000256" key="8">
    <source>
        <dbReference type="RuleBase" id="RU000487"/>
    </source>
</evidence>
<evidence type="ECO:0000256" key="2">
    <source>
        <dbReference type="ARBA" id="ARBA00006752"/>
    </source>
</evidence>